<evidence type="ECO:0000313" key="8">
    <source>
        <dbReference type="Proteomes" id="UP001314681"/>
    </source>
</evidence>
<feature type="domain" description="RNA polymerase sigma factor 70 region 4 type 2" evidence="6">
    <location>
        <begin position="90"/>
        <end position="139"/>
    </location>
</feature>
<reference evidence="7 8" key="1">
    <citation type="submission" date="2021-06" db="EMBL/GenBank/DDBJ databases">
        <title>Description of novel taxa of the family Lachnospiraceae.</title>
        <authorList>
            <person name="Chaplin A.V."/>
            <person name="Sokolova S.R."/>
            <person name="Pikina A.P."/>
            <person name="Korzhanova M."/>
            <person name="Belova V."/>
            <person name="Korostin D."/>
            <person name="Efimov B.A."/>
        </authorList>
    </citation>
    <scope>NUCLEOTIDE SEQUENCE [LARGE SCALE GENOMIC DNA]</scope>
    <source>
        <strain evidence="7 8">ASD4241</strain>
    </source>
</reference>
<dbReference type="InterPro" id="IPR014284">
    <property type="entry name" value="RNA_pol_sigma-70_dom"/>
</dbReference>
<dbReference type="Gene3D" id="1.10.10.10">
    <property type="entry name" value="Winged helix-like DNA-binding domain superfamily/Winged helix DNA-binding domain"/>
    <property type="match status" value="1"/>
</dbReference>
<name>A0ABS6KBW2_9FIRM</name>
<keyword evidence="4" id="KW-0804">Transcription</keyword>
<evidence type="ECO:0000256" key="4">
    <source>
        <dbReference type="ARBA" id="ARBA00023163"/>
    </source>
</evidence>
<dbReference type="CDD" id="cd06171">
    <property type="entry name" value="Sigma70_r4"/>
    <property type="match status" value="1"/>
</dbReference>
<dbReference type="InterPro" id="IPR036388">
    <property type="entry name" value="WH-like_DNA-bd_sf"/>
</dbReference>
<dbReference type="Gene3D" id="1.10.1740.10">
    <property type="match status" value="1"/>
</dbReference>
<proteinExistence type="inferred from homology"/>
<keyword evidence="2" id="KW-0805">Transcription regulation</keyword>
<dbReference type="Pfam" id="PF08281">
    <property type="entry name" value="Sigma70_r4_2"/>
    <property type="match status" value="1"/>
</dbReference>
<dbReference type="InterPro" id="IPR013324">
    <property type="entry name" value="RNA_pol_sigma_r3/r4-like"/>
</dbReference>
<comment type="similarity">
    <text evidence="1">Belongs to the sigma-70 factor family. ECF subfamily.</text>
</comment>
<evidence type="ECO:0000259" key="5">
    <source>
        <dbReference type="Pfam" id="PF04542"/>
    </source>
</evidence>
<sequence>MLSEYGNAVLRLAYSYLHNTDDAEEVLQDTLVQFLRTSPALNAKEHEKAWLLHVAANLSKNRIKYNAIRQTDELMEELVAENRDDLSFVWEAVKTLPDNYREVVHLFYYEGYPTAQIAKILGMKETTVRSNLSRGREKLKTVLKEAYDFE</sequence>
<evidence type="ECO:0000256" key="1">
    <source>
        <dbReference type="ARBA" id="ARBA00010641"/>
    </source>
</evidence>
<dbReference type="EMBL" id="JAHQCX010000015">
    <property type="protein sequence ID" value="MBU9727989.1"/>
    <property type="molecule type" value="Genomic_DNA"/>
</dbReference>
<dbReference type="InterPro" id="IPR013325">
    <property type="entry name" value="RNA_pol_sigma_r2"/>
</dbReference>
<evidence type="ECO:0000256" key="3">
    <source>
        <dbReference type="ARBA" id="ARBA00023082"/>
    </source>
</evidence>
<feature type="domain" description="RNA polymerase sigma-70 region 2" evidence="5">
    <location>
        <begin position="3"/>
        <end position="65"/>
    </location>
</feature>
<evidence type="ECO:0000313" key="7">
    <source>
        <dbReference type="EMBL" id="MBU9727989.1"/>
    </source>
</evidence>
<gene>
    <name evidence="7" type="ORF">KTH90_18430</name>
</gene>
<organism evidence="7 8">
    <name type="scientific">Diplocloster modestus</name>
    <dbReference type="NCBI Taxonomy" id="2850322"/>
    <lineage>
        <taxon>Bacteria</taxon>
        <taxon>Bacillati</taxon>
        <taxon>Bacillota</taxon>
        <taxon>Clostridia</taxon>
        <taxon>Lachnospirales</taxon>
        <taxon>Lachnospiraceae</taxon>
        <taxon>Diplocloster</taxon>
    </lineage>
</organism>
<keyword evidence="3" id="KW-0731">Sigma factor</keyword>
<dbReference type="PANTHER" id="PTHR43133:SF60">
    <property type="entry name" value="RNA POLYMERASE SIGMA FACTOR SIGV"/>
    <property type="match status" value="1"/>
</dbReference>
<accession>A0ABS6KBW2</accession>
<dbReference type="NCBIfam" id="TIGR02937">
    <property type="entry name" value="sigma70-ECF"/>
    <property type="match status" value="1"/>
</dbReference>
<evidence type="ECO:0000256" key="2">
    <source>
        <dbReference type="ARBA" id="ARBA00023015"/>
    </source>
</evidence>
<dbReference type="PANTHER" id="PTHR43133">
    <property type="entry name" value="RNA POLYMERASE ECF-TYPE SIGMA FACTO"/>
    <property type="match status" value="1"/>
</dbReference>
<dbReference type="InterPro" id="IPR007627">
    <property type="entry name" value="RNA_pol_sigma70_r2"/>
</dbReference>
<dbReference type="SUPFAM" id="SSF88659">
    <property type="entry name" value="Sigma3 and sigma4 domains of RNA polymerase sigma factors"/>
    <property type="match status" value="1"/>
</dbReference>
<dbReference type="InterPro" id="IPR013249">
    <property type="entry name" value="RNA_pol_sigma70_r4_t2"/>
</dbReference>
<dbReference type="Proteomes" id="UP001314681">
    <property type="component" value="Unassembled WGS sequence"/>
</dbReference>
<evidence type="ECO:0000259" key="6">
    <source>
        <dbReference type="Pfam" id="PF08281"/>
    </source>
</evidence>
<keyword evidence="8" id="KW-1185">Reference proteome</keyword>
<dbReference type="Pfam" id="PF04542">
    <property type="entry name" value="Sigma70_r2"/>
    <property type="match status" value="1"/>
</dbReference>
<dbReference type="SUPFAM" id="SSF88946">
    <property type="entry name" value="Sigma2 domain of RNA polymerase sigma factors"/>
    <property type="match status" value="1"/>
</dbReference>
<comment type="caution">
    <text evidence="7">The sequence shown here is derived from an EMBL/GenBank/DDBJ whole genome shotgun (WGS) entry which is preliminary data.</text>
</comment>
<dbReference type="InterPro" id="IPR039425">
    <property type="entry name" value="RNA_pol_sigma-70-like"/>
</dbReference>
<protein>
    <submittedName>
        <fullName evidence="7">Sigma-70 family RNA polymerase sigma factor</fullName>
    </submittedName>
</protein>